<sequence>MSNPLWLSAQSLDLNQTIENAKVALSAFQNGQYTVSNIMKVPFIYQFLFFAILPLVGAVIGIIFCCPTCFCACCCNAYARYHRKNKKLQKHSIQLLKSKNIQKKGLPSDVAIKSSKLEKADRRELYQQSKILIPIKQKIFQKSRCAKCCWLSWFGFAFLYFLSIIYVILGVKSILTIPQQALTAVGSQANSLQQVLEHGAVSIDNVLNNFTSTPHNITQKIIAFKDFETDFAAFKTDFVKVQPIKDLINKVVVFAEKLVEFVSKSLMYETGSDQNAIMSGVATFLANGLNLTLDQTNQILSQFNTIINTPDLPSTLRDQLQSQTIPDIDINTLLGGYSDIINLLASKTATKWQFANKLETIISNMMTGLDNLLELIIYKDENGTSKNMSVKTIMAQYGFDPDAQLASISNMVSKQLVNIHDLIVKFNSSGYISILRDIQKLTVSELVTQLQTPKDSNCTQIWCGMISQSMISDQSANLQQMVPSFLKSIVSFDSYDSLMSKLNPILYGLILGIPLLILIISFSCVLCRKTCCTCCSIACCPVCSLCTSIFGIVLLVMSIIPSIMFGTVTTQIQSNFTSIGNIGLSQSQQMNLVQDSMEIALPQISFVEFLPQKLQLNLSSIDGLFKSISVDIKIQPINLNLNMDIPLVTSILGQSIPQIITKVTSYINDAIKDTITISLEKTDISDLMNSNKNSSILAMISINNMTLGKFILDKLDIILTKFLSDQIPLIYAAINTTQALQAVQSLDLQQLIIDQMGINLSSIVETTVQTPVSSALSSAYCALKPNVDKVTPKANLIQLFSSVSNAFDTFTPSNPPSITIPPIASTDGLQTLQSLILTLYLEAASDNNFLPSVLGSSPATSTDIQTDATLFIENKIYTGASLNRNIGTILDSFVFTPEVDSDFNQFAQFYDTSCPTQPQYDQMDTAINGGNPQMTDILVVPNRFFTNLISRKQLTNIIIRPTAISDSQFNDYVKAAYMYFYYCKYINQALSFVKVLENETVTYSVAVHRLSQMSNVYFQISDVMTNINSMNDNLFGQNKIDCSGTGAPVSSFLSQLTPKLFVGAKSLLTNIIQQLEPGKLFQDAFITSQLFSSIKKLLVETLTNVFGLIFGENSFLSSKLLGIIPDTMNQMMHAALGWSNSLSFATYLSFLFAMLGPMCLAFGYKYIKLDQSEKKWKRKYGAIYDGITFKKQEIKVEKKDKKKRSQKDYEDSDDDTSYVTQLGISDRVLSPANF</sequence>
<protein>
    <submittedName>
        <fullName evidence="3">Uncharacterized protein</fullName>
    </submittedName>
</protein>
<keyword evidence="2" id="KW-1133">Transmembrane helix</keyword>
<keyword evidence="5" id="KW-1185">Reference proteome</keyword>
<proteinExistence type="predicted"/>
<evidence type="ECO:0000256" key="1">
    <source>
        <dbReference type="SAM" id="MobiDB-lite"/>
    </source>
</evidence>
<feature type="transmembrane region" description="Helical" evidence="2">
    <location>
        <begin position="539"/>
        <end position="565"/>
    </location>
</feature>
<dbReference type="EMBL" id="CATOUU010001116">
    <property type="protein sequence ID" value="CAI9972884.1"/>
    <property type="molecule type" value="Genomic_DNA"/>
</dbReference>
<evidence type="ECO:0000256" key="2">
    <source>
        <dbReference type="SAM" id="Phobius"/>
    </source>
</evidence>
<reference evidence="4 5" key="2">
    <citation type="submission" date="2024-07" db="EMBL/GenBank/DDBJ databases">
        <authorList>
            <person name="Akdeniz Z."/>
        </authorList>
    </citation>
    <scope>NUCLEOTIDE SEQUENCE [LARGE SCALE GENOMIC DNA]</scope>
</reference>
<feature type="transmembrane region" description="Helical" evidence="2">
    <location>
        <begin position="1144"/>
        <end position="1167"/>
    </location>
</feature>
<dbReference type="Proteomes" id="UP001642409">
    <property type="component" value="Unassembled WGS sequence"/>
</dbReference>
<feature type="transmembrane region" description="Helical" evidence="2">
    <location>
        <begin position="148"/>
        <end position="169"/>
    </location>
</feature>
<keyword evidence="2" id="KW-0812">Transmembrane</keyword>
<organism evidence="3">
    <name type="scientific">Hexamita inflata</name>
    <dbReference type="NCBI Taxonomy" id="28002"/>
    <lineage>
        <taxon>Eukaryota</taxon>
        <taxon>Metamonada</taxon>
        <taxon>Diplomonadida</taxon>
        <taxon>Hexamitidae</taxon>
        <taxon>Hexamitinae</taxon>
        <taxon>Hexamita</taxon>
    </lineage>
</organism>
<comment type="caution">
    <text evidence="3">The sequence shown here is derived from an EMBL/GenBank/DDBJ whole genome shotgun (WGS) entry which is preliminary data.</text>
</comment>
<evidence type="ECO:0000313" key="4">
    <source>
        <dbReference type="EMBL" id="CAL6072610.1"/>
    </source>
</evidence>
<gene>
    <name evidence="4" type="ORF">HINF_LOCUS55707</name>
    <name evidence="3" type="ORF">HINF_LOCUS60529</name>
</gene>
<keyword evidence="2" id="KW-0472">Membrane</keyword>
<evidence type="ECO:0000313" key="3">
    <source>
        <dbReference type="EMBL" id="CAI9972884.1"/>
    </source>
</evidence>
<name>A0AA86R727_9EUKA</name>
<feature type="transmembrane region" description="Helical" evidence="2">
    <location>
        <begin position="505"/>
        <end position="527"/>
    </location>
</feature>
<feature type="region of interest" description="Disordered" evidence="1">
    <location>
        <begin position="1197"/>
        <end position="1217"/>
    </location>
</feature>
<accession>A0AA86R727</accession>
<evidence type="ECO:0000313" key="5">
    <source>
        <dbReference type="Proteomes" id="UP001642409"/>
    </source>
</evidence>
<dbReference type="AlphaFoldDB" id="A0AA86R727"/>
<feature type="transmembrane region" description="Helical" evidence="2">
    <location>
        <begin position="47"/>
        <end position="79"/>
    </location>
</feature>
<dbReference type="EMBL" id="CAXDID020000296">
    <property type="protein sequence ID" value="CAL6072610.1"/>
    <property type="molecule type" value="Genomic_DNA"/>
</dbReference>
<reference evidence="3" key="1">
    <citation type="submission" date="2023-06" db="EMBL/GenBank/DDBJ databases">
        <authorList>
            <person name="Kurt Z."/>
        </authorList>
    </citation>
    <scope>NUCLEOTIDE SEQUENCE</scope>
</reference>